<dbReference type="EMBL" id="JYDQ01000092">
    <property type="protein sequence ID" value="KRY15631.1"/>
    <property type="molecule type" value="Genomic_DNA"/>
</dbReference>
<reference evidence="1 2" key="1">
    <citation type="submission" date="2015-01" db="EMBL/GenBank/DDBJ databases">
        <title>Evolution of Trichinella species and genotypes.</title>
        <authorList>
            <person name="Korhonen P.K."/>
            <person name="Edoardo P."/>
            <person name="Giuseppe L.R."/>
            <person name="Gasser R.B."/>
        </authorList>
    </citation>
    <scope>NUCLEOTIDE SEQUENCE [LARGE SCALE GENOMIC DNA]</scope>
    <source>
        <strain evidence="1">ISS2496</strain>
    </source>
</reference>
<keyword evidence="2" id="KW-1185">Reference proteome</keyword>
<dbReference type="AlphaFoldDB" id="A0A0V0ZT23"/>
<organism evidence="1 2">
    <name type="scientific">Trichinella patagoniensis</name>
    <dbReference type="NCBI Taxonomy" id="990121"/>
    <lineage>
        <taxon>Eukaryota</taxon>
        <taxon>Metazoa</taxon>
        <taxon>Ecdysozoa</taxon>
        <taxon>Nematoda</taxon>
        <taxon>Enoplea</taxon>
        <taxon>Dorylaimia</taxon>
        <taxon>Trichinellida</taxon>
        <taxon>Trichinellidae</taxon>
        <taxon>Trichinella</taxon>
    </lineage>
</organism>
<accession>A0A0V0ZT23</accession>
<gene>
    <name evidence="1" type="ORF">T12_13153</name>
</gene>
<dbReference type="Proteomes" id="UP000054783">
    <property type="component" value="Unassembled WGS sequence"/>
</dbReference>
<proteinExistence type="predicted"/>
<sequence length="220" mass="25358">MTNVGYAHGMVHLTTSKKRRSKFYPNWTKPYNSRAHCRADNKTSGAQFLMYHSPTNNILIFATEAGMKLIAQSKCWCGDGTFKIVSFWYQQLFTLHLFMSTVVYCLTVRKDLPSNSRIFEVLHSKAEELGIELALTKFVCDFETALIPTIQGNYLSIFAGEPCTRGFRNLKSQMEVLFEYFQREWLPATKIPLWNIHGVALRTNNHLEGWHSSKNYGARE</sequence>
<comment type="caution">
    <text evidence="1">The sequence shown here is derived from an EMBL/GenBank/DDBJ whole genome shotgun (WGS) entry which is preliminary data.</text>
</comment>
<evidence type="ECO:0000313" key="1">
    <source>
        <dbReference type="EMBL" id="KRY15631.1"/>
    </source>
</evidence>
<evidence type="ECO:0008006" key="3">
    <source>
        <dbReference type="Google" id="ProtNLM"/>
    </source>
</evidence>
<protein>
    <recommendedName>
        <fullName evidence="3">MULE transposase domain-containing protein</fullName>
    </recommendedName>
</protein>
<evidence type="ECO:0000313" key="2">
    <source>
        <dbReference type="Proteomes" id="UP000054783"/>
    </source>
</evidence>
<name>A0A0V0ZT23_9BILA</name>